<evidence type="ECO:0000256" key="3">
    <source>
        <dbReference type="ARBA" id="ARBA00022448"/>
    </source>
</evidence>
<feature type="transmembrane region" description="Helical" evidence="8">
    <location>
        <begin position="198"/>
        <end position="216"/>
    </location>
</feature>
<sequence>MVLGTFRLEKERPTSTHQERRSDERDHLLDGSRAEIKADSSDDYRYRCNIFDITRARCGWLIMFCVGLLLSALIVQRFEDLLEHHVQLSFFVPLIMGHGGNTGSQTVSTIIRSLALRQIGQRDLLRTVGKEALAGALMGGLLGALIFILSLLWPHLGVGVGLTVGLALPIISMWANAVGALLTLLADRFKMDPAVTSVPLMTTIVDATGLVIYFYIAELFLDVSSHASIAHAVAATAVRAAPSTTKATTIAVATAAAASSSAAKDAGRAVTEAVKKLLSPPPVKPGRTSGGKGRRMLGLAWLSWLPGTAPGRK</sequence>
<organism evidence="10 11">
    <name type="scientific">Volvox africanus</name>
    <dbReference type="NCBI Taxonomy" id="51714"/>
    <lineage>
        <taxon>Eukaryota</taxon>
        <taxon>Viridiplantae</taxon>
        <taxon>Chlorophyta</taxon>
        <taxon>core chlorophytes</taxon>
        <taxon>Chlorophyceae</taxon>
        <taxon>CS clade</taxon>
        <taxon>Chlamydomonadales</taxon>
        <taxon>Volvocaceae</taxon>
        <taxon>Volvox</taxon>
    </lineage>
</organism>
<evidence type="ECO:0000256" key="8">
    <source>
        <dbReference type="SAM" id="Phobius"/>
    </source>
</evidence>
<name>A0ABQ5RVA0_9CHLO</name>
<keyword evidence="11" id="KW-1185">Reference proteome</keyword>
<dbReference type="Gene3D" id="1.10.357.20">
    <property type="entry name" value="SLC41 divalent cation transporters, integral membrane domain"/>
    <property type="match status" value="1"/>
</dbReference>
<gene>
    <name evidence="10" type="ORF">VaNZ11_003253</name>
</gene>
<feature type="transmembrane region" description="Helical" evidence="8">
    <location>
        <begin position="60"/>
        <end position="78"/>
    </location>
</feature>
<evidence type="ECO:0000256" key="4">
    <source>
        <dbReference type="ARBA" id="ARBA00022692"/>
    </source>
</evidence>
<comment type="caution">
    <text evidence="10">The sequence shown here is derived from an EMBL/GenBank/DDBJ whole genome shotgun (WGS) entry which is preliminary data.</text>
</comment>
<evidence type="ECO:0000256" key="6">
    <source>
        <dbReference type="ARBA" id="ARBA00022989"/>
    </source>
</evidence>
<evidence type="ECO:0000313" key="11">
    <source>
        <dbReference type="Proteomes" id="UP001165090"/>
    </source>
</evidence>
<comment type="subcellular location">
    <subcellularLocation>
        <location evidence="1">Membrane</location>
        <topology evidence="1">Multi-pass membrane protein</topology>
    </subcellularLocation>
</comment>
<proteinExistence type="inferred from homology"/>
<dbReference type="SUPFAM" id="SSF161093">
    <property type="entry name" value="MgtE membrane domain-like"/>
    <property type="match status" value="1"/>
</dbReference>
<keyword evidence="7 8" id="KW-0472">Membrane</keyword>
<comment type="similarity">
    <text evidence="2">Belongs to the SLC41A transporter family.</text>
</comment>
<dbReference type="PANTHER" id="PTHR41394:SF8">
    <property type="entry name" value="MAGNESIUM TRANSPORTER MGTE"/>
    <property type="match status" value="1"/>
</dbReference>
<keyword evidence="5" id="KW-0460">Magnesium</keyword>
<feature type="transmembrane region" description="Helical" evidence="8">
    <location>
        <begin position="159"/>
        <end position="186"/>
    </location>
</feature>
<evidence type="ECO:0000256" key="2">
    <source>
        <dbReference type="ARBA" id="ARBA00009749"/>
    </source>
</evidence>
<dbReference type="PANTHER" id="PTHR41394">
    <property type="entry name" value="MAGNESIUM TRANSPORTER MGTE"/>
    <property type="match status" value="1"/>
</dbReference>
<feature type="transmembrane region" description="Helical" evidence="8">
    <location>
        <begin position="90"/>
        <end position="111"/>
    </location>
</feature>
<keyword evidence="3" id="KW-0813">Transport</keyword>
<feature type="transmembrane region" description="Helical" evidence="8">
    <location>
        <begin position="132"/>
        <end position="153"/>
    </location>
</feature>
<dbReference type="Proteomes" id="UP001165090">
    <property type="component" value="Unassembled WGS sequence"/>
</dbReference>
<evidence type="ECO:0000259" key="9">
    <source>
        <dbReference type="Pfam" id="PF01769"/>
    </source>
</evidence>
<keyword evidence="4 8" id="KW-0812">Transmembrane</keyword>
<evidence type="ECO:0000313" key="10">
    <source>
        <dbReference type="EMBL" id="GLI60996.1"/>
    </source>
</evidence>
<reference evidence="10 11" key="1">
    <citation type="journal article" date="2023" name="IScience">
        <title>Expanded male sex-determining region conserved during the evolution of homothallism in the green alga Volvox.</title>
        <authorList>
            <person name="Yamamoto K."/>
            <person name="Matsuzaki R."/>
            <person name="Mahakham W."/>
            <person name="Heman W."/>
            <person name="Sekimoto H."/>
            <person name="Kawachi M."/>
            <person name="Minakuchi Y."/>
            <person name="Toyoda A."/>
            <person name="Nozaki H."/>
        </authorList>
    </citation>
    <scope>NUCLEOTIDE SEQUENCE [LARGE SCALE GENOMIC DNA]</scope>
    <source>
        <strain evidence="10 11">NIES-4468</strain>
    </source>
</reference>
<dbReference type="Pfam" id="PF01769">
    <property type="entry name" value="MgtE"/>
    <property type="match status" value="1"/>
</dbReference>
<protein>
    <recommendedName>
        <fullName evidence="9">SLC41A/MgtE integral membrane domain-containing protein</fullName>
    </recommendedName>
</protein>
<dbReference type="InterPro" id="IPR036739">
    <property type="entry name" value="SLC41_membr_dom_sf"/>
</dbReference>
<dbReference type="EMBL" id="BSDZ01000009">
    <property type="protein sequence ID" value="GLI60996.1"/>
    <property type="molecule type" value="Genomic_DNA"/>
</dbReference>
<keyword evidence="6 8" id="KW-1133">Transmembrane helix</keyword>
<dbReference type="InterPro" id="IPR006667">
    <property type="entry name" value="SLC41_membr_dom"/>
</dbReference>
<evidence type="ECO:0000256" key="1">
    <source>
        <dbReference type="ARBA" id="ARBA00004141"/>
    </source>
</evidence>
<evidence type="ECO:0000256" key="5">
    <source>
        <dbReference type="ARBA" id="ARBA00022842"/>
    </source>
</evidence>
<accession>A0ABQ5RVA0</accession>
<feature type="domain" description="SLC41A/MgtE integral membrane" evidence="9">
    <location>
        <begin position="92"/>
        <end position="216"/>
    </location>
</feature>
<evidence type="ECO:0000256" key="7">
    <source>
        <dbReference type="ARBA" id="ARBA00023136"/>
    </source>
</evidence>